<evidence type="ECO:0000313" key="2">
    <source>
        <dbReference type="EMBL" id="GMN32731.1"/>
    </source>
</evidence>
<evidence type="ECO:0000313" key="3">
    <source>
        <dbReference type="Proteomes" id="UP001187192"/>
    </source>
</evidence>
<dbReference type="PANTHER" id="PTHR34961:SF7">
    <property type="entry name" value="TRANSMEMBRANE PROTEIN"/>
    <property type="match status" value="1"/>
</dbReference>
<protein>
    <submittedName>
        <fullName evidence="2">Uncharacterized protein</fullName>
    </submittedName>
</protein>
<feature type="chain" id="PRO_5041686061" evidence="1">
    <location>
        <begin position="23"/>
        <end position="183"/>
    </location>
</feature>
<dbReference type="Gramene" id="FCD_00006662-RA">
    <property type="protein sequence ID" value="FCD_00006662-RA:cds"/>
    <property type="gene ID" value="FCD_00006662"/>
</dbReference>
<organism evidence="2 3">
    <name type="scientific">Ficus carica</name>
    <name type="common">Common fig</name>
    <dbReference type="NCBI Taxonomy" id="3494"/>
    <lineage>
        <taxon>Eukaryota</taxon>
        <taxon>Viridiplantae</taxon>
        <taxon>Streptophyta</taxon>
        <taxon>Embryophyta</taxon>
        <taxon>Tracheophyta</taxon>
        <taxon>Spermatophyta</taxon>
        <taxon>Magnoliopsida</taxon>
        <taxon>eudicotyledons</taxon>
        <taxon>Gunneridae</taxon>
        <taxon>Pentapetalae</taxon>
        <taxon>rosids</taxon>
        <taxon>fabids</taxon>
        <taxon>Rosales</taxon>
        <taxon>Moraceae</taxon>
        <taxon>Ficeae</taxon>
        <taxon>Ficus</taxon>
    </lineage>
</organism>
<feature type="signal peptide" evidence="1">
    <location>
        <begin position="1"/>
        <end position="22"/>
    </location>
</feature>
<dbReference type="AlphaFoldDB" id="A0AA87ZV91"/>
<dbReference type="Proteomes" id="UP001187192">
    <property type="component" value="Unassembled WGS sequence"/>
</dbReference>
<dbReference type="InterPro" id="IPR053313">
    <property type="entry name" value="RGF"/>
</dbReference>
<keyword evidence="3" id="KW-1185">Reference proteome</keyword>
<name>A0AA87ZV91_FICCA</name>
<accession>A0AA87ZV91</accession>
<proteinExistence type="predicted"/>
<dbReference type="PANTHER" id="PTHR34961">
    <property type="entry name" value="TRANSMEMBRANE PROTEIN"/>
    <property type="match status" value="1"/>
</dbReference>
<comment type="caution">
    <text evidence="2">The sequence shown here is derived from an EMBL/GenBank/DDBJ whole genome shotgun (WGS) entry which is preliminary data.</text>
</comment>
<sequence length="183" mass="20034">MSSVALLVLLCLTSSSLHACNARLLAFSDKQIGKEIEKVILSADETLTPQPNQKDGKIPSVEFQKLKDHDQAKNIGRIGNENHHGANALRLFMLNLRKHYTHPVAAAELTSSGTSITKSFSQIGLQQSIETKGHEGHARSMLGSAPQDTEEAVDIKEGDAIEDIVVMDYAQPHRKPPIHNEKP</sequence>
<keyword evidence="1" id="KW-0732">Signal</keyword>
<dbReference type="EMBL" id="BTGU01000003">
    <property type="protein sequence ID" value="GMN32731.1"/>
    <property type="molecule type" value="Genomic_DNA"/>
</dbReference>
<reference evidence="2" key="1">
    <citation type="submission" date="2023-07" db="EMBL/GenBank/DDBJ databases">
        <title>draft genome sequence of fig (Ficus carica).</title>
        <authorList>
            <person name="Takahashi T."/>
            <person name="Nishimura K."/>
        </authorList>
    </citation>
    <scope>NUCLEOTIDE SEQUENCE</scope>
</reference>
<evidence type="ECO:0000256" key="1">
    <source>
        <dbReference type="SAM" id="SignalP"/>
    </source>
</evidence>
<gene>
    <name evidence="2" type="ORF">TIFTF001_003822</name>
</gene>